<sequence>MNVHIIPHGRATSHVKRGLRAYPGADKVYLLTSDAFESEGIELEADLQEFGYDVESRLIDAFDLRDVVDPIVSIAKEHPGDDLFINITGGTNLVAGGATSSAFFIGATPYYVLEPQDGTEDIDELVMELPAPTQPLTFEVEGLQRDLLVTLGDWADEGRTGVIMREIGEALGESAQKVSYHVDQLEDRGLVERRPSGRTKHVYLTDVGKLYLQWTGEE</sequence>
<evidence type="ECO:0000259" key="1">
    <source>
        <dbReference type="Pfam" id="PF12802"/>
    </source>
</evidence>
<gene>
    <name evidence="3" type="ORF">B9H04_08185</name>
</gene>
<dbReference type="Pfam" id="PF12802">
    <property type="entry name" value="MarR_2"/>
    <property type="match status" value="1"/>
</dbReference>
<dbReference type="EMBL" id="NEDJ01000023">
    <property type="protein sequence ID" value="OSP07321.1"/>
    <property type="molecule type" value="Genomic_DNA"/>
</dbReference>
<dbReference type="Gene3D" id="1.10.10.10">
    <property type="entry name" value="Winged helix-like DNA-binding domain superfamily/Winged helix DNA-binding domain"/>
    <property type="match status" value="1"/>
</dbReference>
<dbReference type="STRING" id="1121945.GCA_000421805_01741"/>
<dbReference type="RefSeq" id="WP_049931526.1">
    <property type="nucleotide sequence ID" value="NZ_ATXS01000006.1"/>
</dbReference>
<dbReference type="Proteomes" id="UP000193587">
    <property type="component" value="Unassembled WGS sequence"/>
</dbReference>
<dbReference type="Pfam" id="PF19810">
    <property type="entry name" value="HFX_2341_N"/>
    <property type="match status" value="1"/>
</dbReference>
<dbReference type="InterPro" id="IPR046260">
    <property type="entry name" value="HFX_2341-like_N"/>
</dbReference>
<dbReference type="InterPro" id="IPR011991">
    <property type="entry name" value="ArsR-like_HTH"/>
</dbReference>
<feature type="domain" description="HTH marR-type" evidence="1">
    <location>
        <begin position="161"/>
        <end position="198"/>
    </location>
</feature>
<dbReference type="GO" id="GO:0003700">
    <property type="term" value="F:DNA-binding transcription factor activity"/>
    <property type="evidence" value="ECO:0007669"/>
    <property type="project" value="InterPro"/>
</dbReference>
<evidence type="ECO:0000313" key="3">
    <source>
        <dbReference type="EMBL" id="OSP07321.1"/>
    </source>
</evidence>
<dbReference type="InterPro" id="IPR036388">
    <property type="entry name" value="WH-like_DNA-bd_sf"/>
</dbReference>
<dbReference type="SUPFAM" id="SSF46785">
    <property type="entry name" value="Winged helix' DNA-binding domain"/>
    <property type="match status" value="1"/>
</dbReference>
<name>A0A1X4H7S6_HALEZ</name>
<comment type="caution">
    <text evidence="3">The sequence shown here is derived from an EMBL/GenBank/DDBJ whole genome shotgun (WGS) entry which is preliminary data.</text>
</comment>
<evidence type="ECO:0000313" key="4">
    <source>
        <dbReference type="Proteomes" id="UP000193587"/>
    </source>
</evidence>
<dbReference type="Gene3D" id="3.40.50.10770">
    <property type="entry name" value="Hypothetical protein VC1899 like domain (Restriction endonuclease-like)"/>
    <property type="match status" value="1"/>
</dbReference>
<evidence type="ECO:0000259" key="2">
    <source>
        <dbReference type="Pfam" id="PF19810"/>
    </source>
</evidence>
<dbReference type="CDD" id="cd00090">
    <property type="entry name" value="HTH_ARSR"/>
    <property type="match status" value="1"/>
</dbReference>
<dbReference type="InterPro" id="IPR036390">
    <property type="entry name" value="WH_DNA-bd_sf"/>
</dbReference>
<dbReference type="InterPro" id="IPR000835">
    <property type="entry name" value="HTH_MarR-typ"/>
</dbReference>
<dbReference type="AlphaFoldDB" id="A0A1X4H7S6"/>
<accession>A0A1X4H7S6</accession>
<proteinExistence type="predicted"/>
<reference evidence="3 4" key="1">
    <citation type="submission" date="2017-04" db="EMBL/GenBank/DDBJ databases">
        <title>MLSA of the genus Halorubrum.</title>
        <authorList>
            <person name="De La Haba R."/>
            <person name="Sanchez-Porro C."/>
            <person name="Infante-Dominguez C."/>
            <person name="Ventosa A."/>
        </authorList>
    </citation>
    <scope>NUCLEOTIDE SEQUENCE [LARGE SCALE GENOMIC DNA]</scope>
    <source>
        <strain evidence="3 4">DSM 17463</strain>
    </source>
</reference>
<organism evidence="3 4">
    <name type="scientific">Halorubrum ezzemoulense DSM 17463</name>
    <dbReference type="NCBI Taxonomy" id="1121945"/>
    <lineage>
        <taxon>Archaea</taxon>
        <taxon>Methanobacteriati</taxon>
        <taxon>Methanobacteriota</taxon>
        <taxon>Stenosarchaea group</taxon>
        <taxon>Halobacteria</taxon>
        <taxon>Halobacteriales</taxon>
        <taxon>Haloferacaceae</taxon>
        <taxon>Halorubrum</taxon>
    </lineage>
</organism>
<protein>
    <submittedName>
        <fullName evidence="3">Transcriptional regulator</fullName>
    </submittedName>
</protein>
<feature type="domain" description="HFX-2341-like N-terminal" evidence="2">
    <location>
        <begin position="3"/>
        <end position="112"/>
    </location>
</feature>